<accession>A0A091BYU1</accession>
<organism evidence="2 4">
    <name type="scientific">Streptococcus equinus JB1</name>
    <dbReference type="NCBI Taxonomy" id="1294274"/>
    <lineage>
        <taxon>Bacteria</taxon>
        <taxon>Bacillati</taxon>
        <taxon>Bacillota</taxon>
        <taxon>Bacilli</taxon>
        <taxon>Lactobacillales</taxon>
        <taxon>Streptococcaceae</taxon>
        <taxon>Streptococcus</taxon>
    </lineage>
</organism>
<reference evidence="2 4" key="1">
    <citation type="journal article" date="2014" name="Genome Announc.">
        <title>Draft Genome Sequences of Streptococcus bovis Strains ATCC 33317 and JB1.</title>
        <authorList>
            <person name="Benahmed F.H."/>
            <person name="Gopinath G.R."/>
            <person name="Harbottle H."/>
            <person name="Cotta M.A."/>
            <person name="Luo Y."/>
            <person name="Henderson C."/>
            <person name="Teri P."/>
            <person name="Soppet D."/>
            <person name="Rasmussen M."/>
            <person name="Whitehead T.R."/>
            <person name="Davidson M."/>
        </authorList>
    </citation>
    <scope>NUCLEOTIDE SEQUENCE [LARGE SCALE GENOMIC DNA]</scope>
    <source>
        <strain evidence="2 4">JB1</strain>
    </source>
</reference>
<feature type="transmembrane region" description="Helical" evidence="1">
    <location>
        <begin position="48"/>
        <end position="70"/>
    </location>
</feature>
<dbReference type="Proteomes" id="UP000182793">
    <property type="component" value="Unassembled WGS sequence"/>
</dbReference>
<dbReference type="EMBL" id="FOTG01000005">
    <property type="protein sequence ID" value="SFL25889.1"/>
    <property type="molecule type" value="Genomic_DNA"/>
</dbReference>
<evidence type="ECO:0000313" key="4">
    <source>
        <dbReference type="Proteomes" id="UP000029382"/>
    </source>
</evidence>
<dbReference type="EMBL" id="AUZH01000001">
    <property type="protein sequence ID" value="KFN88937.1"/>
    <property type="molecule type" value="Genomic_DNA"/>
</dbReference>
<comment type="caution">
    <text evidence="2">The sequence shown here is derived from an EMBL/GenBank/DDBJ whole genome shotgun (WGS) entry which is preliminary data.</text>
</comment>
<dbReference type="AlphaFoldDB" id="A0A091BYU1"/>
<gene>
    <name evidence="2" type="ORF">H702_00540</name>
    <name evidence="3" type="ORF">SAMN02910290_01104</name>
</gene>
<evidence type="ECO:0000256" key="1">
    <source>
        <dbReference type="SAM" id="Phobius"/>
    </source>
</evidence>
<keyword evidence="1" id="KW-0812">Transmembrane</keyword>
<reference evidence="3 5" key="2">
    <citation type="submission" date="2016-10" db="EMBL/GenBank/DDBJ databases">
        <authorList>
            <person name="Varghese N."/>
            <person name="Submissions S."/>
        </authorList>
    </citation>
    <scope>NUCLEOTIDE SEQUENCE [LARGE SCALE GENOMIC DNA]</scope>
    <source>
        <strain evidence="3 5">JB1</strain>
    </source>
</reference>
<keyword evidence="1" id="KW-0472">Membrane</keyword>
<dbReference type="RefSeq" id="WP_017643230.1">
    <property type="nucleotide sequence ID" value="NZ_AUZH01000001.1"/>
</dbReference>
<dbReference type="Proteomes" id="UP000029382">
    <property type="component" value="Unassembled WGS sequence"/>
</dbReference>
<keyword evidence="1" id="KW-1133">Transmembrane helix</keyword>
<keyword evidence="5" id="KW-1185">Reference proteome</keyword>
<proteinExistence type="predicted"/>
<name>A0A091BYU1_STREI</name>
<evidence type="ECO:0000313" key="5">
    <source>
        <dbReference type="Proteomes" id="UP000182793"/>
    </source>
</evidence>
<evidence type="ECO:0000313" key="3">
    <source>
        <dbReference type="EMBL" id="SFL25889.1"/>
    </source>
</evidence>
<sequence length="75" mass="7502">MDTAVRVVIALGAIVTIIGLTWLLTGAADYLSGRKNGNPALMDQGMTSITSGGALAVIAPSIAAAIVAAMRAISF</sequence>
<evidence type="ECO:0000313" key="2">
    <source>
        <dbReference type="EMBL" id="KFN88937.1"/>
    </source>
</evidence>
<protein>
    <submittedName>
        <fullName evidence="2">Uncharacterized protein</fullName>
    </submittedName>
</protein>
<feature type="transmembrane region" description="Helical" evidence="1">
    <location>
        <begin position="7"/>
        <end position="28"/>
    </location>
</feature>